<dbReference type="EMBL" id="BLJN01000002">
    <property type="protein sequence ID" value="GFE80170.1"/>
    <property type="molecule type" value="Genomic_DNA"/>
</dbReference>
<sequence length="156" mass="16736">MFSEGNVLNRTTALPRLAWAGIAFVGTLLPISSFADDQDVRDYRSHIMKTMGEQFAALNQISKGKAPAADVATQAEVLRITAGVAKVAFTPKVLGGEAKPEVWDKWDDFSKRLDELVAAATDVSKAAKQGGVAAVTPKLSSLSCKGCHDVYRVQKK</sequence>
<dbReference type="GO" id="GO:0009055">
    <property type="term" value="F:electron transfer activity"/>
    <property type="evidence" value="ECO:0007669"/>
    <property type="project" value="InterPro"/>
</dbReference>
<evidence type="ECO:0000313" key="3">
    <source>
        <dbReference type="Proteomes" id="UP000445000"/>
    </source>
</evidence>
<dbReference type="InterPro" id="IPR002321">
    <property type="entry name" value="Cyt_c_II"/>
</dbReference>
<dbReference type="InterPro" id="IPR010980">
    <property type="entry name" value="Cyt_c/b562"/>
</dbReference>
<dbReference type="Proteomes" id="UP000445000">
    <property type="component" value="Unassembled WGS sequence"/>
</dbReference>
<dbReference type="AlphaFoldDB" id="A0A829YAG4"/>
<dbReference type="GO" id="GO:0020037">
    <property type="term" value="F:heme binding"/>
    <property type="evidence" value="ECO:0007669"/>
    <property type="project" value="InterPro"/>
</dbReference>
<keyword evidence="1" id="KW-0472">Membrane</keyword>
<dbReference type="GO" id="GO:0022900">
    <property type="term" value="P:electron transport chain"/>
    <property type="evidence" value="ECO:0007669"/>
    <property type="project" value="InterPro"/>
</dbReference>
<protein>
    <recommendedName>
        <fullName evidence="4">Cytochrome C</fullName>
    </recommendedName>
</protein>
<evidence type="ECO:0000313" key="2">
    <source>
        <dbReference type="EMBL" id="GFE80170.1"/>
    </source>
</evidence>
<accession>A0A829YAG4</accession>
<dbReference type="GO" id="GO:0005506">
    <property type="term" value="F:iron ion binding"/>
    <property type="evidence" value="ECO:0007669"/>
    <property type="project" value="InterPro"/>
</dbReference>
<feature type="transmembrane region" description="Helical" evidence="1">
    <location>
        <begin position="17"/>
        <end position="35"/>
    </location>
</feature>
<dbReference type="Pfam" id="PF01322">
    <property type="entry name" value="Cytochrom_C_2"/>
    <property type="match status" value="1"/>
</dbReference>
<organism evidence="2 3">
    <name type="scientific">Steroidobacter agaridevorans</name>
    <dbReference type="NCBI Taxonomy" id="2695856"/>
    <lineage>
        <taxon>Bacteria</taxon>
        <taxon>Pseudomonadati</taxon>
        <taxon>Pseudomonadota</taxon>
        <taxon>Gammaproteobacteria</taxon>
        <taxon>Steroidobacterales</taxon>
        <taxon>Steroidobacteraceae</taxon>
        <taxon>Steroidobacter</taxon>
    </lineage>
</organism>
<dbReference type="PROSITE" id="PS51009">
    <property type="entry name" value="CYTCII"/>
    <property type="match status" value="1"/>
</dbReference>
<dbReference type="Gene3D" id="1.20.120.10">
    <property type="entry name" value="Cytochrome c/b562"/>
    <property type="match status" value="1"/>
</dbReference>
<keyword evidence="1" id="KW-1133">Transmembrane helix</keyword>
<keyword evidence="1" id="KW-0812">Transmembrane</keyword>
<gene>
    <name evidence="2" type="ORF">GCM10011487_21700</name>
</gene>
<name>A0A829YAG4_9GAMM</name>
<keyword evidence="3" id="KW-1185">Reference proteome</keyword>
<evidence type="ECO:0008006" key="4">
    <source>
        <dbReference type="Google" id="ProtNLM"/>
    </source>
</evidence>
<comment type="caution">
    <text evidence="2">The sequence shown here is derived from an EMBL/GenBank/DDBJ whole genome shotgun (WGS) entry which is preliminary data.</text>
</comment>
<dbReference type="SUPFAM" id="SSF47175">
    <property type="entry name" value="Cytochromes"/>
    <property type="match status" value="1"/>
</dbReference>
<proteinExistence type="predicted"/>
<evidence type="ECO:0000256" key="1">
    <source>
        <dbReference type="SAM" id="Phobius"/>
    </source>
</evidence>
<reference evidence="3" key="1">
    <citation type="submission" date="2020-01" db="EMBL/GenBank/DDBJ databases">
        <title>'Steroidobacter agaridevorans' sp. nov., agar-degrading bacteria isolated from rhizosphere soils.</title>
        <authorList>
            <person name="Ikenaga M."/>
            <person name="Kataoka M."/>
            <person name="Murouchi A."/>
            <person name="Katsuragi S."/>
            <person name="Sakai M."/>
        </authorList>
    </citation>
    <scope>NUCLEOTIDE SEQUENCE [LARGE SCALE GENOMIC DNA]</scope>
    <source>
        <strain evidence="3">YU21-B</strain>
    </source>
</reference>